<name>A0A1H3GKK1_9PROT</name>
<dbReference type="Proteomes" id="UP000198640">
    <property type="component" value="Unassembled WGS sequence"/>
</dbReference>
<dbReference type="EMBL" id="FNOY01000015">
    <property type="protein sequence ID" value="SDY03580.1"/>
    <property type="molecule type" value="Genomic_DNA"/>
</dbReference>
<proteinExistence type="predicted"/>
<sequence>MNLKSLLNQLGQRKNSPAISILLPTHRTFPDNRQDLITLKNLIKETEERLQTHLDKREVKAIIDAINAEVDGLDHNYNLDSLGIFADCEEVTLMHFPFTVKQRVIIDDTFAIRDLVREINSSINYYILVISRATVRLIEAFDDRLVAEFDPQTALRAGSFPIDNTLLFAPHGLDRAEMPNDAGNLKQFFNRVDKSLQEVQNHPERTRLPVIVVGDVRNLAFFKEACDRPGDIVGEIDNVPELKAPAEKIIADVQSAAADYRRRRAEIALQHIAQARSAHQLLTDLSTMYRAIDEGNAFRLFVRTGYVQPGLVDLAQKTITPQDDPAAPGVTDDVVDVLIEQVLQKGGEVYFLSAEQLGDEKPLSLQTRY</sequence>
<evidence type="ECO:0000313" key="2">
    <source>
        <dbReference type="Proteomes" id="UP000198640"/>
    </source>
</evidence>
<accession>A0A1H3GKK1</accession>
<dbReference type="AlphaFoldDB" id="A0A1H3GKK1"/>
<dbReference type="OrthoDB" id="4393931at2"/>
<protein>
    <submittedName>
        <fullName evidence="1">Uncharacterized protein</fullName>
    </submittedName>
</protein>
<dbReference type="RefSeq" id="WP_090413113.1">
    <property type="nucleotide sequence ID" value="NZ_FNOY01000015.1"/>
</dbReference>
<gene>
    <name evidence="1" type="ORF">SAMN05421881_101557</name>
</gene>
<evidence type="ECO:0000313" key="1">
    <source>
        <dbReference type="EMBL" id="SDY03580.1"/>
    </source>
</evidence>
<dbReference type="Pfam" id="PF18845">
    <property type="entry name" value="baeRF_family3"/>
    <property type="match status" value="1"/>
</dbReference>
<reference evidence="1 2" key="1">
    <citation type="submission" date="2016-10" db="EMBL/GenBank/DDBJ databases">
        <authorList>
            <person name="de Groot N.N."/>
        </authorList>
    </citation>
    <scope>NUCLEOTIDE SEQUENCE [LARGE SCALE GENOMIC DNA]</scope>
    <source>
        <strain evidence="1 2">Nm1</strain>
    </source>
</reference>
<keyword evidence="2" id="KW-1185">Reference proteome</keyword>
<organism evidence="1 2">
    <name type="scientific">Nitrosomonas halophila</name>
    <dbReference type="NCBI Taxonomy" id="44576"/>
    <lineage>
        <taxon>Bacteria</taxon>
        <taxon>Pseudomonadati</taxon>
        <taxon>Pseudomonadota</taxon>
        <taxon>Betaproteobacteria</taxon>
        <taxon>Nitrosomonadales</taxon>
        <taxon>Nitrosomonadaceae</taxon>
        <taxon>Nitrosomonas</taxon>
    </lineage>
</organism>
<dbReference type="InterPro" id="IPR041289">
    <property type="entry name" value="Bact_RF_family3"/>
</dbReference>
<dbReference type="STRING" id="44576.SAMN05421881_101557"/>